<accession>A0ABY6PEW1</accession>
<keyword evidence="3" id="KW-1185">Reference proteome</keyword>
<evidence type="ECO:0000313" key="2">
    <source>
        <dbReference type="EMBL" id="UZJ31915.1"/>
    </source>
</evidence>
<organism evidence="2 3">
    <name type="scientific">Streptomyces endophytica</name>
    <dbReference type="NCBI Taxonomy" id="2991496"/>
    <lineage>
        <taxon>Bacteria</taxon>
        <taxon>Bacillati</taxon>
        <taxon>Actinomycetota</taxon>
        <taxon>Actinomycetes</taxon>
        <taxon>Kitasatosporales</taxon>
        <taxon>Streptomycetaceae</taxon>
        <taxon>Streptomyces</taxon>
    </lineage>
</organism>
<feature type="region of interest" description="Disordered" evidence="1">
    <location>
        <begin position="1"/>
        <end position="29"/>
    </location>
</feature>
<dbReference type="EMBL" id="CP110636">
    <property type="protein sequence ID" value="UZJ31915.1"/>
    <property type="molecule type" value="Genomic_DNA"/>
</dbReference>
<gene>
    <name evidence="2" type="ORF">OJ254_18570</name>
</gene>
<dbReference type="Proteomes" id="UP001164959">
    <property type="component" value="Chromosome"/>
</dbReference>
<sequence length="60" mass="6150">MAQQQPQTGPAGGAGHPDGPAPAPDLPPRVAKVYGEWDLATVPAFAGGFINFGYWAELGT</sequence>
<name>A0ABY6PEW1_9ACTN</name>
<dbReference type="RefSeq" id="WP_265363219.1">
    <property type="nucleotide sequence ID" value="NZ_CP110636.1"/>
</dbReference>
<proteinExistence type="predicted"/>
<protein>
    <submittedName>
        <fullName evidence="2">Uncharacterized protein</fullName>
    </submittedName>
</protein>
<evidence type="ECO:0000313" key="3">
    <source>
        <dbReference type="Proteomes" id="UP001164959"/>
    </source>
</evidence>
<evidence type="ECO:0000256" key="1">
    <source>
        <dbReference type="SAM" id="MobiDB-lite"/>
    </source>
</evidence>
<reference evidence="2" key="1">
    <citation type="submission" date="2022-11" db="EMBL/GenBank/DDBJ databases">
        <title>Identification and genomic analyses of a novel endophytic actinobacterium Streptomyces endophytica sp. nov. with potential for biocontrol of Yam anthracnose.</title>
        <authorList>
            <person name="Huang X."/>
        </authorList>
    </citation>
    <scope>NUCLEOTIDE SEQUENCE</scope>
    <source>
        <strain evidence="2">HNM0140</strain>
    </source>
</reference>